<feature type="compositionally biased region" description="Basic and acidic residues" evidence="1">
    <location>
        <begin position="1"/>
        <end position="18"/>
    </location>
</feature>
<dbReference type="EMBL" id="CP097509">
    <property type="protein sequence ID" value="URE19855.1"/>
    <property type="molecule type" value="Genomic_DNA"/>
</dbReference>
<reference evidence="2" key="1">
    <citation type="submission" date="2022-05" db="EMBL/GenBank/DDBJ databases">
        <title>The Musa troglodytarum L. genome provides insights into the mechanism of non-climacteric behaviour and enrichment of carotenoids.</title>
        <authorList>
            <person name="Wang J."/>
        </authorList>
    </citation>
    <scope>NUCLEOTIDE SEQUENCE</scope>
    <source>
        <tissue evidence="2">Leaf</tissue>
    </source>
</reference>
<dbReference type="EMBL" id="CP097509">
    <property type="protein sequence ID" value="URE19857.1"/>
    <property type="molecule type" value="Genomic_DNA"/>
</dbReference>
<protein>
    <submittedName>
        <fullName evidence="2">Uncharacterized protein</fullName>
    </submittedName>
</protein>
<sequence length="186" mass="20709">MSLASEVERGRERGERGSGKQRPLILLSSSSLITPPAGAKRSDKESPIRVIYSRSFPTRDGCYLMAGARTAFREPSPWPKTKNRVGRSDISGNQASICMTLNSVVPNLKTCTIIQRKKTPVVVIQTKVQAQRYIAVPESKLRSGKIQSYPAAYIRAKGTAETCWATWKAALWEEKESKNLLGRTRR</sequence>
<proteinExistence type="predicted"/>
<evidence type="ECO:0000313" key="3">
    <source>
        <dbReference type="Proteomes" id="UP001055439"/>
    </source>
</evidence>
<dbReference type="AlphaFoldDB" id="A0A9E7GXG9"/>
<evidence type="ECO:0000313" key="2">
    <source>
        <dbReference type="EMBL" id="URE19857.1"/>
    </source>
</evidence>
<keyword evidence="3" id="KW-1185">Reference proteome</keyword>
<feature type="compositionally biased region" description="Low complexity" evidence="1">
    <location>
        <begin position="24"/>
        <end position="33"/>
    </location>
</feature>
<feature type="region of interest" description="Disordered" evidence="1">
    <location>
        <begin position="1"/>
        <end position="45"/>
    </location>
</feature>
<dbReference type="Proteomes" id="UP001055439">
    <property type="component" value="Chromosome 7"/>
</dbReference>
<name>A0A9E7GXG9_9LILI</name>
<dbReference type="OrthoDB" id="678664at2759"/>
<evidence type="ECO:0000256" key="1">
    <source>
        <dbReference type="SAM" id="MobiDB-lite"/>
    </source>
</evidence>
<organism evidence="2 3">
    <name type="scientific">Musa troglodytarum</name>
    <name type="common">fe'i banana</name>
    <dbReference type="NCBI Taxonomy" id="320322"/>
    <lineage>
        <taxon>Eukaryota</taxon>
        <taxon>Viridiplantae</taxon>
        <taxon>Streptophyta</taxon>
        <taxon>Embryophyta</taxon>
        <taxon>Tracheophyta</taxon>
        <taxon>Spermatophyta</taxon>
        <taxon>Magnoliopsida</taxon>
        <taxon>Liliopsida</taxon>
        <taxon>Zingiberales</taxon>
        <taxon>Musaceae</taxon>
        <taxon>Musa</taxon>
    </lineage>
</organism>
<accession>A0A9E7GXG9</accession>
<gene>
    <name evidence="2" type="ORF">MUK42_12436</name>
</gene>